<organism evidence="4 5">
    <name type="scientific">Chengkuizengella axinellae</name>
    <dbReference type="NCBI Taxonomy" id="3064388"/>
    <lineage>
        <taxon>Bacteria</taxon>
        <taxon>Bacillati</taxon>
        <taxon>Bacillota</taxon>
        <taxon>Bacilli</taxon>
        <taxon>Bacillales</taxon>
        <taxon>Paenibacillaceae</taxon>
        <taxon>Chengkuizengella</taxon>
    </lineage>
</organism>
<reference evidence="4 5" key="1">
    <citation type="submission" date="2023-08" db="EMBL/GenBank/DDBJ databases">
        <authorList>
            <person name="Park J.-S."/>
        </authorList>
    </citation>
    <scope>NUCLEOTIDE SEQUENCE [LARGE SCALE GENOMIC DNA]</scope>
    <source>
        <strain evidence="4 5">2205SS18-9</strain>
    </source>
</reference>
<evidence type="ECO:0000256" key="1">
    <source>
        <dbReference type="SAM" id="Coils"/>
    </source>
</evidence>
<dbReference type="Gene3D" id="3.90.1750.20">
    <property type="entry name" value="Putative Large Serine Recombinase, Chain B, Domain 2"/>
    <property type="match status" value="1"/>
</dbReference>
<evidence type="ECO:0000313" key="4">
    <source>
        <dbReference type="EMBL" id="MDP5275073.1"/>
    </source>
</evidence>
<dbReference type="InterPro" id="IPR038109">
    <property type="entry name" value="DNA_bind_recomb_sf"/>
</dbReference>
<comment type="caution">
    <text evidence="4">The sequence shown here is derived from an EMBL/GenBank/DDBJ whole genome shotgun (WGS) entry which is preliminary data.</text>
</comment>
<feature type="coiled-coil region" evidence="1">
    <location>
        <begin position="383"/>
        <end position="459"/>
    </location>
</feature>
<dbReference type="PANTHER" id="PTHR30461">
    <property type="entry name" value="DNA-INVERTASE FROM LAMBDOID PROPHAGE"/>
    <property type="match status" value="1"/>
</dbReference>
<dbReference type="Proteomes" id="UP001231941">
    <property type="component" value="Unassembled WGS sequence"/>
</dbReference>
<gene>
    <name evidence="4" type="ORF">Q5Y73_13210</name>
</gene>
<keyword evidence="1" id="KW-0175">Coiled coil</keyword>
<dbReference type="Pfam" id="PF00239">
    <property type="entry name" value="Resolvase"/>
    <property type="match status" value="1"/>
</dbReference>
<sequence length="507" mass="59595">MEKVCMYLRKSRADIEAEDRGEGETLERHKKILFEVAKKSKINITKIFQEVVSGERIADRPQVIQLLEEIENGIWTGVLVMDIDRLGRGDTIDQGIVFQAFKFSKTKIITPNKVYDLENEFDEEYTEFNMFMARKEYKMINRRLQRGRLQSVKEGNYVGSKPPYGYVKTKLDGDFSLEPHSEQSKIVEMIFDMYTKKGMGTGLIARRLNEMKIRTQRDSLWTVSTINGIIRNPVYIGKIKWNSRPVVKTKDGKSRPRFNKEDWILVNGKHRAVIDEHTYNKAQEIMSSKGHSPKPTGELTNPLAGIVECGKCGRAMIRRPYTRQPAHIMCSNQMCENKSAKFTYVEDKIIKGLEQWLNDYKKKWELYGYEQQKDEQKIDKNILKVLNKELTELEKQKNNLHDFLERNIYTVDEYLERSKVINDRMDKTKKVIDKTNRELKEISDNKKAQENLIPKVENALSVYHKIDEVQRKNKTLKKILNKVVYTKEKHQQLDDFTLQFFPRITEK</sequence>
<dbReference type="Pfam" id="PF07508">
    <property type="entry name" value="Recombinase"/>
    <property type="match status" value="1"/>
</dbReference>
<feature type="domain" description="Recombinase" evidence="3">
    <location>
        <begin position="163"/>
        <end position="292"/>
    </location>
</feature>
<proteinExistence type="predicted"/>
<dbReference type="InterPro" id="IPR025827">
    <property type="entry name" value="Zn_ribbon_recom_dom"/>
</dbReference>
<protein>
    <submittedName>
        <fullName evidence="4">Recombinase family protein</fullName>
    </submittedName>
</protein>
<dbReference type="PROSITE" id="PS51736">
    <property type="entry name" value="RECOMBINASES_3"/>
    <property type="match status" value="1"/>
</dbReference>
<dbReference type="InterPro" id="IPR036162">
    <property type="entry name" value="Resolvase-like_N_sf"/>
</dbReference>
<evidence type="ECO:0000259" key="3">
    <source>
        <dbReference type="PROSITE" id="PS51737"/>
    </source>
</evidence>
<accession>A0ABT9J0H6</accession>
<dbReference type="CDD" id="cd00338">
    <property type="entry name" value="Ser_Recombinase"/>
    <property type="match status" value="1"/>
</dbReference>
<dbReference type="PROSITE" id="PS51737">
    <property type="entry name" value="RECOMBINASE_DNA_BIND"/>
    <property type="match status" value="1"/>
</dbReference>
<feature type="domain" description="Resolvase/invertase-type recombinase catalytic" evidence="2">
    <location>
        <begin position="3"/>
        <end position="155"/>
    </location>
</feature>
<dbReference type="InterPro" id="IPR050639">
    <property type="entry name" value="SSR_resolvase"/>
</dbReference>
<name>A0ABT9J0H6_9BACL</name>
<dbReference type="SUPFAM" id="SSF53041">
    <property type="entry name" value="Resolvase-like"/>
    <property type="match status" value="1"/>
</dbReference>
<evidence type="ECO:0000259" key="2">
    <source>
        <dbReference type="PROSITE" id="PS51736"/>
    </source>
</evidence>
<dbReference type="InterPro" id="IPR011109">
    <property type="entry name" value="DNA_bind_recombinase_dom"/>
</dbReference>
<dbReference type="RefSeq" id="WP_305992386.1">
    <property type="nucleotide sequence ID" value="NZ_JAVAMP010000006.1"/>
</dbReference>
<evidence type="ECO:0000313" key="5">
    <source>
        <dbReference type="Proteomes" id="UP001231941"/>
    </source>
</evidence>
<dbReference type="EMBL" id="JAVAMP010000006">
    <property type="protein sequence ID" value="MDP5275073.1"/>
    <property type="molecule type" value="Genomic_DNA"/>
</dbReference>
<keyword evidence="5" id="KW-1185">Reference proteome</keyword>
<dbReference type="PANTHER" id="PTHR30461:SF23">
    <property type="entry name" value="DNA RECOMBINASE-RELATED"/>
    <property type="match status" value="1"/>
</dbReference>
<dbReference type="SMART" id="SM00857">
    <property type="entry name" value="Resolvase"/>
    <property type="match status" value="1"/>
</dbReference>
<dbReference type="Gene3D" id="3.40.50.1390">
    <property type="entry name" value="Resolvase, N-terminal catalytic domain"/>
    <property type="match status" value="1"/>
</dbReference>
<dbReference type="InterPro" id="IPR006119">
    <property type="entry name" value="Resolv_N"/>
</dbReference>
<dbReference type="Pfam" id="PF13408">
    <property type="entry name" value="Zn_ribbon_recom"/>
    <property type="match status" value="1"/>
</dbReference>